<evidence type="ECO:0000313" key="3">
    <source>
        <dbReference type="EMBL" id="CCI87272.1"/>
    </source>
</evidence>
<protein>
    <recommendedName>
        <fullName evidence="2">Mannitol dehydrogenase N-terminal domain-containing protein</fullName>
    </recommendedName>
</protein>
<name>I7J328_9LACO</name>
<reference evidence="3 5" key="1">
    <citation type="submission" date="2012-06" db="EMBL/GenBank/DDBJ databases">
        <title>Draft genome sequence of Lactobacillus gigeriorum CRBIP 24.85T, isolated from chicken crop.</title>
        <authorList>
            <person name="Cousin S."/>
            <person name="Ma L."/>
            <person name="Creno S."/>
            <person name="Clermont D."/>
            <person name="Loux V."/>
            <person name="Bizet C."/>
            <person name="Bouchier C."/>
        </authorList>
    </citation>
    <scope>NUCLEOTIDE SEQUENCE [LARGE SCALE GENOMIC DNA]</scope>
    <source>
        <strain evidence="5">CRBIP 24.85T</strain>
        <strain evidence="3">Type strain: CRBIP 24.85</strain>
    </source>
</reference>
<organism evidence="3 5">
    <name type="scientific">Lactobacillus gigeriorum DSM 23908 = CRBIP 24.85</name>
    <dbReference type="NCBI Taxonomy" id="1423751"/>
    <lineage>
        <taxon>Bacteria</taxon>
        <taxon>Bacillati</taxon>
        <taxon>Bacillota</taxon>
        <taxon>Bacilli</taxon>
        <taxon>Lactobacillales</taxon>
        <taxon>Lactobacillaceae</taxon>
        <taxon>Lactobacillus</taxon>
    </lineage>
</organism>
<evidence type="ECO:0000256" key="1">
    <source>
        <dbReference type="ARBA" id="ARBA00023002"/>
    </source>
</evidence>
<gene>
    <name evidence="3" type="ORF">BN52_03690</name>
    <name evidence="4" type="ORF">FC38_GL000100</name>
</gene>
<dbReference type="InterPro" id="IPR013131">
    <property type="entry name" value="Mannitol_DH_N"/>
</dbReference>
<reference evidence="4 6" key="2">
    <citation type="journal article" date="2015" name="Genome Announc.">
        <title>Expanding the biotechnology potential of lactobacilli through comparative genomics of 213 strains and associated genera.</title>
        <authorList>
            <person name="Sun Z."/>
            <person name="Harris H.M."/>
            <person name="McCann A."/>
            <person name="Guo C."/>
            <person name="Argimon S."/>
            <person name="Zhang W."/>
            <person name="Yang X."/>
            <person name="Jeffery I.B."/>
            <person name="Cooney J.C."/>
            <person name="Kagawa T.F."/>
            <person name="Liu W."/>
            <person name="Song Y."/>
            <person name="Salvetti E."/>
            <person name="Wrobel A."/>
            <person name="Rasinkangas P."/>
            <person name="Parkhill J."/>
            <person name="Rea M.C."/>
            <person name="O'Sullivan O."/>
            <person name="Ritari J."/>
            <person name="Douillard F.P."/>
            <person name="Paul Ross R."/>
            <person name="Yang R."/>
            <person name="Briner A.E."/>
            <person name="Felis G.E."/>
            <person name="de Vos W.M."/>
            <person name="Barrangou R."/>
            <person name="Klaenhammer T.R."/>
            <person name="Caufield P.W."/>
            <person name="Cui Y."/>
            <person name="Zhang H."/>
            <person name="O'Toole P.W."/>
        </authorList>
    </citation>
    <scope>NUCLEOTIDE SEQUENCE [LARGE SCALE GENOMIC DNA]</scope>
    <source>
        <strain evidence="4 6">DSM 23908</strain>
    </source>
</reference>
<dbReference type="Gene3D" id="3.40.50.720">
    <property type="entry name" value="NAD(P)-binding Rossmann-like Domain"/>
    <property type="match status" value="1"/>
</dbReference>
<accession>I7J328</accession>
<dbReference type="EMBL" id="CAKC01000059">
    <property type="protein sequence ID" value="CCI87272.1"/>
    <property type="molecule type" value="Genomic_DNA"/>
</dbReference>
<dbReference type="Pfam" id="PF01232">
    <property type="entry name" value="Mannitol_dh"/>
    <property type="match status" value="1"/>
</dbReference>
<dbReference type="AlphaFoldDB" id="I7J328"/>
<evidence type="ECO:0000313" key="5">
    <source>
        <dbReference type="Proteomes" id="UP000009326"/>
    </source>
</evidence>
<evidence type="ECO:0000259" key="2">
    <source>
        <dbReference type="Pfam" id="PF01232"/>
    </source>
</evidence>
<dbReference type="EMBL" id="AYZO01000001">
    <property type="protein sequence ID" value="KRN14806.1"/>
    <property type="molecule type" value="Genomic_DNA"/>
</dbReference>
<evidence type="ECO:0000313" key="4">
    <source>
        <dbReference type="EMBL" id="KRN14806.1"/>
    </source>
</evidence>
<evidence type="ECO:0000313" key="6">
    <source>
        <dbReference type="Proteomes" id="UP000051521"/>
    </source>
</evidence>
<dbReference type="PATRIC" id="fig|1423751.3.peg.103"/>
<proteinExistence type="predicted"/>
<comment type="caution">
    <text evidence="3">The sequence shown here is derived from an EMBL/GenBank/DDBJ whole genome shotgun (WGS) entry which is preliminary data.</text>
</comment>
<sequence length="68" mass="7518">MGIKQLNNCGFGIDFVDVNETIIDELNKRGEYDIELAAPGKKQIHVSNVAGINNAKNPEKVVDTIKNY</sequence>
<keyword evidence="6" id="KW-1185">Reference proteome</keyword>
<keyword evidence="1" id="KW-0560">Oxidoreductase</keyword>
<dbReference type="STRING" id="1423751.FC38_GL000100"/>
<feature type="domain" description="Mannitol dehydrogenase N-terminal" evidence="2">
    <location>
        <begin position="6"/>
        <end position="67"/>
    </location>
</feature>
<dbReference type="Proteomes" id="UP000051521">
    <property type="component" value="Unassembled WGS sequence"/>
</dbReference>
<dbReference type="Proteomes" id="UP000009326">
    <property type="component" value="Unassembled WGS sequence"/>
</dbReference>
<dbReference type="GO" id="GO:0016491">
    <property type="term" value="F:oxidoreductase activity"/>
    <property type="evidence" value="ECO:0007669"/>
    <property type="project" value="UniProtKB-KW"/>
</dbReference>